<accession>A0A149R242</accession>
<proteinExistence type="predicted"/>
<evidence type="ECO:0000313" key="3">
    <source>
        <dbReference type="Proteomes" id="UP000075573"/>
    </source>
</evidence>
<dbReference type="PATRIC" id="fig|442.7.peg.3532"/>
<name>A0A149R242_9PROT</name>
<gene>
    <name evidence="2" type="ORF">AD929_00550</name>
</gene>
<dbReference type="Proteomes" id="UP000075573">
    <property type="component" value="Unassembled WGS sequence"/>
</dbReference>
<comment type="caution">
    <text evidence="2">The sequence shown here is derived from an EMBL/GenBank/DDBJ whole genome shotgun (WGS) entry which is preliminary data.</text>
</comment>
<sequence>MNVDILKRVIRAIADGSQPALDRLASKIVEAERKTGHARLAEQLEAILRQPKTSRGAPSPAPSANVGRTLKELPMSRRHCSLPPKEEKDD</sequence>
<protein>
    <submittedName>
        <fullName evidence="2">Uncharacterized protein</fullName>
    </submittedName>
</protein>
<evidence type="ECO:0000256" key="1">
    <source>
        <dbReference type="SAM" id="MobiDB-lite"/>
    </source>
</evidence>
<evidence type="ECO:0000313" key="2">
    <source>
        <dbReference type="EMBL" id="KXV03643.1"/>
    </source>
</evidence>
<organism evidence="2 3">
    <name type="scientific">Gluconobacter potus</name>
    <dbReference type="NCBI Taxonomy" id="2724927"/>
    <lineage>
        <taxon>Bacteria</taxon>
        <taxon>Pseudomonadati</taxon>
        <taxon>Pseudomonadota</taxon>
        <taxon>Alphaproteobacteria</taxon>
        <taxon>Acetobacterales</taxon>
        <taxon>Acetobacteraceae</taxon>
        <taxon>Gluconobacter</taxon>
    </lineage>
</organism>
<dbReference type="AlphaFoldDB" id="A0A149R242"/>
<dbReference type="RefSeq" id="WP_062493484.1">
    <property type="nucleotide sequence ID" value="NZ_LHZB01000052.1"/>
</dbReference>
<reference evidence="2 3" key="1">
    <citation type="submission" date="2015-06" db="EMBL/GenBank/DDBJ databases">
        <title>Improved classification and identification of acetic acid bacteria using matrix-assisted laser desorption/ionization time-of-flight mass spectrometry; Gluconobacter nephelii and Gluconobacter uchimurae are later heterotypic synonyms of Gluconobacter japonicus and Gluconobacter oxydans, respectively.</title>
        <authorList>
            <person name="Li L."/>
            <person name="Cleenwerck I."/>
            <person name="De Vuyst L."/>
            <person name="Vandamme P."/>
        </authorList>
    </citation>
    <scope>NUCLEOTIDE SEQUENCE [LARGE SCALE GENOMIC DNA]</scope>
    <source>
        <strain evidence="2 3">LMG 1764</strain>
    </source>
</reference>
<feature type="region of interest" description="Disordered" evidence="1">
    <location>
        <begin position="49"/>
        <end position="90"/>
    </location>
</feature>
<dbReference type="EMBL" id="LHZB01000052">
    <property type="protein sequence ID" value="KXV03643.1"/>
    <property type="molecule type" value="Genomic_DNA"/>
</dbReference>